<evidence type="ECO:0000313" key="2">
    <source>
        <dbReference type="EMBL" id="RLN09494.1"/>
    </source>
</evidence>
<accession>A0A3L6RVV9</accession>
<protein>
    <submittedName>
        <fullName evidence="2">Uncharacterized protein</fullName>
    </submittedName>
</protein>
<feature type="region of interest" description="Disordered" evidence="1">
    <location>
        <begin position="22"/>
        <end position="58"/>
    </location>
</feature>
<proteinExistence type="predicted"/>
<dbReference type="EMBL" id="PQIB02000007">
    <property type="protein sequence ID" value="RLN09494.1"/>
    <property type="molecule type" value="Genomic_DNA"/>
</dbReference>
<dbReference type="AlphaFoldDB" id="A0A3L6RVV9"/>
<sequence length="86" mass="9081">MLHQQDRDPAYKVFDNEHIDLTKPGAAHLAHTSPEAASGPHGHGDATSHRGSGYGVVTTLQPPPVTALKNIGAFSETAMKLMIGLL</sequence>
<keyword evidence="3" id="KW-1185">Reference proteome</keyword>
<evidence type="ECO:0000256" key="1">
    <source>
        <dbReference type="SAM" id="MobiDB-lite"/>
    </source>
</evidence>
<dbReference type="OrthoDB" id="10544066at2759"/>
<organism evidence="2 3">
    <name type="scientific">Panicum miliaceum</name>
    <name type="common">Proso millet</name>
    <name type="synonym">Broomcorn millet</name>
    <dbReference type="NCBI Taxonomy" id="4540"/>
    <lineage>
        <taxon>Eukaryota</taxon>
        <taxon>Viridiplantae</taxon>
        <taxon>Streptophyta</taxon>
        <taxon>Embryophyta</taxon>
        <taxon>Tracheophyta</taxon>
        <taxon>Spermatophyta</taxon>
        <taxon>Magnoliopsida</taxon>
        <taxon>Liliopsida</taxon>
        <taxon>Poales</taxon>
        <taxon>Poaceae</taxon>
        <taxon>PACMAD clade</taxon>
        <taxon>Panicoideae</taxon>
        <taxon>Panicodae</taxon>
        <taxon>Paniceae</taxon>
        <taxon>Panicinae</taxon>
        <taxon>Panicum</taxon>
        <taxon>Panicum sect. Panicum</taxon>
    </lineage>
</organism>
<reference evidence="3" key="1">
    <citation type="journal article" date="2019" name="Nat. Commun.">
        <title>The genome of broomcorn millet.</title>
        <authorList>
            <person name="Zou C."/>
            <person name="Miki D."/>
            <person name="Li D."/>
            <person name="Tang Q."/>
            <person name="Xiao L."/>
            <person name="Rajput S."/>
            <person name="Deng P."/>
            <person name="Jia W."/>
            <person name="Huang R."/>
            <person name="Zhang M."/>
            <person name="Sun Y."/>
            <person name="Hu J."/>
            <person name="Fu X."/>
            <person name="Schnable P.S."/>
            <person name="Li F."/>
            <person name="Zhang H."/>
            <person name="Feng B."/>
            <person name="Zhu X."/>
            <person name="Liu R."/>
            <person name="Schnable J.C."/>
            <person name="Zhu J.-K."/>
            <person name="Zhang H."/>
        </authorList>
    </citation>
    <scope>NUCLEOTIDE SEQUENCE [LARGE SCALE GENOMIC DNA]</scope>
</reference>
<dbReference type="Proteomes" id="UP000275267">
    <property type="component" value="Unassembled WGS sequence"/>
</dbReference>
<name>A0A3L6RVV9_PANMI</name>
<gene>
    <name evidence="2" type="ORF">C2845_PM11G18390</name>
</gene>
<evidence type="ECO:0000313" key="3">
    <source>
        <dbReference type="Proteomes" id="UP000275267"/>
    </source>
</evidence>
<comment type="caution">
    <text evidence="2">The sequence shown here is derived from an EMBL/GenBank/DDBJ whole genome shotgun (WGS) entry which is preliminary data.</text>
</comment>